<accession>A0A9N9KCR0</accession>
<sequence length="299" mass="34970">KVSKKNPSKKKISPNNACRIGWCNDEEKLNICQAKRPIGTQITRIEFGSKKENNHTFYFDTLYQRILPFRLFQTKKFEPFTRFTLHDILIHLQIITYHNRDKTRTIRIPTPAGTTIITPLISQMIIRSYILEICDRELLKKKNINFFLDDLLMDKDFQNIEFNTKKVKPLLEDIQEIDCSLCNFSENEIIMCLDLSKMQVCLSTGKTDTESAVFDKGNYLFVMFLDYCNFMYNFKKNTLNVESNTYFLGKNYDFNNGNSGIPSFTGKGYIESAWTPRLQGQDYQRIMAKMANCCDEKEA</sequence>
<comment type="caution">
    <text evidence="1">The sequence shown here is derived from an EMBL/GenBank/DDBJ whole genome shotgun (WGS) entry which is preliminary data.</text>
</comment>
<dbReference type="AlphaFoldDB" id="A0A9N9KCR0"/>
<proteinExistence type="predicted"/>
<name>A0A9N9KCR0_9GLOM</name>
<feature type="non-terminal residue" evidence="1">
    <location>
        <position position="1"/>
    </location>
</feature>
<evidence type="ECO:0000313" key="2">
    <source>
        <dbReference type="Proteomes" id="UP000789759"/>
    </source>
</evidence>
<organism evidence="1 2">
    <name type="scientific">Cetraspora pellucida</name>
    <dbReference type="NCBI Taxonomy" id="1433469"/>
    <lineage>
        <taxon>Eukaryota</taxon>
        <taxon>Fungi</taxon>
        <taxon>Fungi incertae sedis</taxon>
        <taxon>Mucoromycota</taxon>
        <taxon>Glomeromycotina</taxon>
        <taxon>Glomeromycetes</taxon>
        <taxon>Diversisporales</taxon>
        <taxon>Gigasporaceae</taxon>
        <taxon>Cetraspora</taxon>
    </lineage>
</organism>
<dbReference type="Proteomes" id="UP000789759">
    <property type="component" value="Unassembled WGS sequence"/>
</dbReference>
<evidence type="ECO:0000313" key="1">
    <source>
        <dbReference type="EMBL" id="CAG8821066.1"/>
    </source>
</evidence>
<gene>
    <name evidence="1" type="ORF">CPELLU_LOCUS19696</name>
</gene>
<dbReference type="OrthoDB" id="2439548at2759"/>
<dbReference type="EMBL" id="CAJVQA010049982">
    <property type="protein sequence ID" value="CAG8821066.1"/>
    <property type="molecule type" value="Genomic_DNA"/>
</dbReference>
<reference evidence="1" key="1">
    <citation type="submission" date="2021-06" db="EMBL/GenBank/DDBJ databases">
        <authorList>
            <person name="Kallberg Y."/>
            <person name="Tangrot J."/>
            <person name="Rosling A."/>
        </authorList>
    </citation>
    <scope>NUCLEOTIDE SEQUENCE</scope>
    <source>
        <strain evidence="1">FL966</strain>
    </source>
</reference>
<protein>
    <submittedName>
        <fullName evidence="1">20437_t:CDS:1</fullName>
    </submittedName>
</protein>
<keyword evidence="2" id="KW-1185">Reference proteome</keyword>